<organism evidence="1">
    <name type="scientific">uncultured virus</name>
    <dbReference type="NCBI Taxonomy" id="340016"/>
    <lineage>
        <taxon>Viruses</taxon>
        <taxon>environmental samples</taxon>
    </lineage>
</organism>
<evidence type="ECO:0000313" key="1">
    <source>
        <dbReference type="EMBL" id="ASF00054.1"/>
    </source>
</evidence>
<accession>A0A218MLA1</accession>
<protein>
    <submittedName>
        <fullName evidence="1">Uncharacterized protein</fullName>
    </submittedName>
</protein>
<name>A0A218MLA1_9VIRU</name>
<proteinExistence type="predicted"/>
<reference evidence="1" key="2">
    <citation type="journal article" date="2017" name="Nat. Commun.">
        <title>Single-virus genomics reveals hidden cosmopolitan and abundant viruses.</title>
        <authorList>
            <person name="Martinez-Hernandez F."/>
            <person name="Fornas O."/>
            <person name="Lluesma Gomez M."/>
            <person name="Bolduc B."/>
            <person name="de la Cruz Pena M.J."/>
            <person name="Martinez J.M."/>
            <person name="Anton J."/>
            <person name="Gasol J.M."/>
            <person name="Rosselli R."/>
            <person name="Rodriguez-Valera F."/>
            <person name="Sullivan M.B."/>
            <person name="Acinas S.G."/>
            <person name="Martinez-Garcia M."/>
        </authorList>
    </citation>
    <scope>NUCLEOTIDE SEQUENCE</scope>
</reference>
<sequence length="76" mass="8765">MIKSIINYLKPKTMARRKMKMCTISGRKFTANTTNFYVNHNTSDGLHPYHKSFDNFRRTTGATVSQVRQLVNLING</sequence>
<reference evidence="1" key="1">
    <citation type="submission" date="2016-10" db="EMBL/GenBank/DDBJ databases">
        <authorList>
            <person name="Varghese N."/>
        </authorList>
    </citation>
    <scope>NUCLEOTIDE SEQUENCE</scope>
</reference>
<dbReference type="EMBL" id="KY052812">
    <property type="protein sequence ID" value="ASF00054.1"/>
    <property type="molecule type" value="Genomic_DNA"/>
</dbReference>